<comment type="caution">
    <text evidence="1">The sequence shown here is derived from an EMBL/GenBank/DDBJ whole genome shotgun (WGS) entry which is preliminary data.</text>
</comment>
<dbReference type="RefSeq" id="WP_185349469.1">
    <property type="nucleotide sequence ID" value="NZ_JAASTU010000018.1"/>
</dbReference>
<dbReference type="Proteomes" id="UP000587800">
    <property type="component" value="Unassembled WGS sequence"/>
</dbReference>
<protein>
    <submittedName>
        <fullName evidence="1">Uncharacterized protein</fullName>
    </submittedName>
</protein>
<name>A0ABR6SXK6_9LIST</name>
<organism evidence="1 2">
    <name type="scientific">Listeria immobilis</name>
    <dbReference type="NCBI Taxonomy" id="2713502"/>
    <lineage>
        <taxon>Bacteria</taxon>
        <taxon>Bacillati</taxon>
        <taxon>Bacillota</taxon>
        <taxon>Bacilli</taxon>
        <taxon>Bacillales</taxon>
        <taxon>Listeriaceae</taxon>
        <taxon>Listeria</taxon>
    </lineage>
</organism>
<proteinExistence type="predicted"/>
<keyword evidence="2" id="KW-1185">Reference proteome</keyword>
<reference evidence="1 2" key="1">
    <citation type="submission" date="2020-03" db="EMBL/GenBank/DDBJ databases">
        <title>Soil Listeria distribution.</title>
        <authorList>
            <person name="Liao J."/>
            <person name="Wiedmann M."/>
        </authorList>
    </citation>
    <scope>NUCLEOTIDE SEQUENCE [LARGE SCALE GENOMIC DNA]</scope>
    <source>
        <strain evidence="1 2">FSL L7-1515</strain>
    </source>
</reference>
<sequence>MEYETDFTNQFKQLMDDYQLNYKVLSDEEIALIGPTFALVFLMHFDEVSLNYVCRDMDGLLICYDVWSYFLHVFDDKDREELPEYNSAKERIDVSFLILSRGLPRHWSFMLNGDCQWLEDYKTYELASLPKKVSGNLRDSLNSYI</sequence>
<evidence type="ECO:0000313" key="1">
    <source>
        <dbReference type="EMBL" id="MBC1510260.1"/>
    </source>
</evidence>
<evidence type="ECO:0000313" key="2">
    <source>
        <dbReference type="Proteomes" id="UP000587800"/>
    </source>
</evidence>
<accession>A0ABR6SXK6</accession>
<gene>
    <name evidence="1" type="ORF">HCJ59_10215</name>
</gene>
<dbReference type="EMBL" id="JAASUB010000011">
    <property type="protein sequence ID" value="MBC1510260.1"/>
    <property type="molecule type" value="Genomic_DNA"/>
</dbReference>